<protein>
    <submittedName>
        <fullName evidence="3">Uncharacterized protein</fullName>
    </submittedName>
</protein>
<evidence type="ECO:0000256" key="2">
    <source>
        <dbReference type="SAM" id="Phobius"/>
    </source>
</evidence>
<feature type="transmembrane region" description="Helical" evidence="2">
    <location>
        <begin position="29"/>
        <end position="49"/>
    </location>
</feature>
<dbReference type="EMBL" id="JAMOIL010000001">
    <property type="protein sequence ID" value="MCM0618879.1"/>
    <property type="molecule type" value="Genomic_DNA"/>
</dbReference>
<name>A0A9X2IE14_9ACTN</name>
<comment type="caution">
    <text evidence="3">The sequence shown here is derived from an EMBL/GenBank/DDBJ whole genome shotgun (WGS) entry which is preliminary data.</text>
</comment>
<keyword evidence="2" id="KW-0472">Membrane</keyword>
<dbReference type="AlphaFoldDB" id="A0A9X2IE14"/>
<proteinExistence type="predicted"/>
<accession>A0A9X2IE14</accession>
<sequence length="137" mass="14103">MTVHSAPPVVHTLDTAVGAALDTVPAPGLALLLGLALAASPVLLLVPLLSMARPALSPAVPQPPVVERPVVERRVAEPAVAEGPGVPEDEASQRAADRWAEEVAIEIAVARLMAEAEMILRGAATRDERRGDGGHPG</sequence>
<evidence type="ECO:0000313" key="3">
    <source>
        <dbReference type="EMBL" id="MCM0618879.1"/>
    </source>
</evidence>
<reference evidence="3" key="1">
    <citation type="submission" date="2022-05" db="EMBL/GenBank/DDBJ databases">
        <authorList>
            <person name="Tuo L."/>
        </authorList>
    </citation>
    <scope>NUCLEOTIDE SEQUENCE</scope>
    <source>
        <strain evidence="3">BSK12Z-4</strain>
    </source>
</reference>
<keyword evidence="2" id="KW-0812">Transmembrane</keyword>
<dbReference type="Proteomes" id="UP001139485">
    <property type="component" value="Unassembled WGS sequence"/>
</dbReference>
<keyword evidence="2" id="KW-1133">Transmembrane helix</keyword>
<organism evidence="3 4">
    <name type="scientific">Nocardioides bruguierae</name>
    <dbReference type="NCBI Taxonomy" id="2945102"/>
    <lineage>
        <taxon>Bacteria</taxon>
        <taxon>Bacillati</taxon>
        <taxon>Actinomycetota</taxon>
        <taxon>Actinomycetes</taxon>
        <taxon>Propionibacteriales</taxon>
        <taxon>Nocardioidaceae</taxon>
        <taxon>Nocardioides</taxon>
    </lineage>
</organism>
<feature type="region of interest" description="Disordered" evidence="1">
    <location>
        <begin position="77"/>
        <end position="97"/>
    </location>
</feature>
<keyword evidence="4" id="KW-1185">Reference proteome</keyword>
<gene>
    <name evidence="3" type="ORF">M8330_01055</name>
</gene>
<evidence type="ECO:0000256" key="1">
    <source>
        <dbReference type="SAM" id="MobiDB-lite"/>
    </source>
</evidence>
<evidence type="ECO:0000313" key="4">
    <source>
        <dbReference type="Proteomes" id="UP001139485"/>
    </source>
</evidence>
<dbReference type="RefSeq" id="WP_250825830.1">
    <property type="nucleotide sequence ID" value="NZ_JAMOIL010000001.1"/>
</dbReference>